<feature type="transmembrane region" description="Helical" evidence="9">
    <location>
        <begin position="50"/>
        <end position="68"/>
    </location>
</feature>
<keyword evidence="4 9" id="KW-0812">Transmembrane</keyword>
<gene>
    <name evidence="10" type="ORF">H5410_023712</name>
</gene>
<reference evidence="10 11" key="1">
    <citation type="submission" date="2020-09" db="EMBL/GenBank/DDBJ databases">
        <title>De no assembly of potato wild relative species, Solanum commersonii.</title>
        <authorList>
            <person name="Cho K."/>
        </authorList>
    </citation>
    <scope>NUCLEOTIDE SEQUENCE [LARGE SCALE GENOMIC DNA]</scope>
    <source>
        <strain evidence="10">LZ3.2</strain>
        <tissue evidence="10">Leaf</tissue>
    </source>
</reference>
<dbReference type="GO" id="GO:0006465">
    <property type="term" value="P:signal peptide processing"/>
    <property type="evidence" value="ECO:0007669"/>
    <property type="project" value="UniProtKB-UniRule"/>
</dbReference>
<name>A0A9J5ZJE4_SOLCO</name>
<feature type="transmembrane region" description="Helical" evidence="9">
    <location>
        <begin position="120"/>
        <end position="137"/>
    </location>
</feature>
<evidence type="ECO:0000256" key="4">
    <source>
        <dbReference type="ARBA" id="ARBA00022692"/>
    </source>
</evidence>
<comment type="subcellular location">
    <subcellularLocation>
        <location evidence="1 9">Endoplasmic reticulum membrane</location>
        <topology evidence="1 9">Multi-pass membrane protein</topology>
    </subcellularLocation>
</comment>
<evidence type="ECO:0000256" key="6">
    <source>
        <dbReference type="ARBA" id="ARBA00022989"/>
    </source>
</evidence>
<evidence type="ECO:0000256" key="1">
    <source>
        <dbReference type="ARBA" id="ARBA00004477"/>
    </source>
</evidence>
<dbReference type="InterPro" id="IPR009582">
    <property type="entry name" value="Spc2/SPCS2"/>
</dbReference>
<evidence type="ECO:0000256" key="5">
    <source>
        <dbReference type="ARBA" id="ARBA00022824"/>
    </source>
</evidence>
<keyword evidence="11" id="KW-1185">Reference proteome</keyword>
<evidence type="ECO:0000256" key="7">
    <source>
        <dbReference type="ARBA" id="ARBA00023136"/>
    </source>
</evidence>
<feature type="transmembrane region" description="Helical" evidence="9">
    <location>
        <begin position="80"/>
        <end position="100"/>
    </location>
</feature>
<comment type="caution">
    <text evidence="10">The sequence shown here is derived from an EMBL/GenBank/DDBJ whole genome shotgun (WGS) entry which is preliminary data.</text>
</comment>
<dbReference type="Proteomes" id="UP000824120">
    <property type="component" value="Chromosome 4"/>
</dbReference>
<organism evidence="10 11">
    <name type="scientific">Solanum commersonii</name>
    <name type="common">Commerson's wild potato</name>
    <name type="synonym">Commerson's nightshade</name>
    <dbReference type="NCBI Taxonomy" id="4109"/>
    <lineage>
        <taxon>Eukaryota</taxon>
        <taxon>Viridiplantae</taxon>
        <taxon>Streptophyta</taxon>
        <taxon>Embryophyta</taxon>
        <taxon>Tracheophyta</taxon>
        <taxon>Spermatophyta</taxon>
        <taxon>Magnoliopsida</taxon>
        <taxon>eudicotyledons</taxon>
        <taxon>Gunneridae</taxon>
        <taxon>Pentapetalae</taxon>
        <taxon>asterids</taxon>
        <taxon>lamiids</taxon>
        <taxon>Solanales</taxon>
        <taxon>Solanaceae</taxon>
        <taxon>Solanoideae</taxon>
        <taxon>Solaneae</taxon>
        <taxon>Solanum</taxon>
    </lineage>
</organism>
<evidence type="ECO:0000313" key="10">
    <source>
        <dbReference type="EMBL" id="KAG5612431.1"/>
    </source>
</evidence>
<dbReference type="GO" id="GO:0005787">
    <property type="term" value="C:signal peptidase complex"/>
    <property type="evidence" value="ECO:0007669"/>
    <property type="project" value="UniProtKB-UniRule"/>
</dbReference>
<dbReference type="OrthoDB" id="29558at2759"/>
<keyword evidence="5 9" id="KW-0256">Endoplasmic reticulum</keyword>
<dbReference type="AlphaFoldDB" id="A0A9J5ZJE4"/>
<keyword evidence="7 9" id="KW-0472">Membrane</keyword>
<dbReference type="PANTHER" id="PTHR13085:SF0">
    <property type="entry name" value="SIGNAL PEPTIDASE COMPLEX SUBUNIT 2"/>
    <property type="match status" value="1"/>
</dbReference>
<accession>A0A9J5ZJE4</accession>
<comment type="caution">
    <text evidence="9">Lacks conserved residue(s) required for the propagation of feature annotation.</text>
</comment>
<protein>
    <recommendedName>
        <fullName evidence="3 9">Signal peptidase complex subunit 2</fullName>
    </recommendedName>
</protein>
<evidence type="ECO:0000313" key="11">
    <source>
        <dbReference type="Proteomes" id="UP000824120"/>
    </source>
</evidence>
<comment type="similarity">
    <text evidence="2 9">Belongs to the SPCS2 family.</text>
</comment>
<evidence type="ECO:0000256" key="2">
    <source>
        <dbReference type="ARBA" id="ARBA00007324"/>
    </source>
</evidence>
<evidence type="ECO:0000256" key="8">
    <source>
        <dbReference type="ARBA" id="ARBA00045608"/>
    </source>
</evidence>
<evidence type="ECO:0000256" key="9">
    <source>
        <dbReference type="RuleBase" id="RU368033"/>
    </source>
</evidence>
<keyword evidence="6 9" id="KW-1133">Transmembrane helix</keyword>
<dbReference type="PANTHER" id="PTHR13085">
    <property type="entry name" value="MICROSOMAL SIGNAL PEPTIDASE 25 KDA SUBUNIT"/>
    <property type="match status" value="1"/>
</dbReference>
<dbReference type="Pfam" id="PF06703">
    <property type="entry name" value="SPC25"/>
    <property type="match status" value="2"/>
</dbReference>
<evidence type="ECO:0000256" key="3">
    <source>
        <dbReference type="ARBA" id="ARBA00017057"/>
    </source>
</evidence>
<sequence length="231" mass="26300">MDSTTQTPVKKNPKKANLLDHHSIKSLLDESVTEIVTSKGYPEDVRLSNIRLLIGSIIIAIALVAQFYKKEFPANRDFLIGCIVLYPFEISFLIFVHLLIMCFCWDDNCNVKPFLQLCHILDYGTYILFNVILQLIIHTKEKNAILFTYPPEGSFNSTGLVVSSKLPRFSDMYTLTVESADPKSISARPKVEFTKSVTKWFAKDGVLVEGLFWKDVEALVNDYAKEHKKSK</sequence>
<dbReference type="EMBL" id="JACXVP010000004">
    <property type="protein sequence ID" value="KAG5612431.1"/>
    <property type="molecule type" value="Genomic_DNA"/>
</dbReference>
<comment type="function">
    <text evidence="8 9">Component of the signal peptidase complex (SPC) which catalyzes the cleavage of N-terminal signal sequences from nascent proteins as they are translocated into the lumen of the endoplasmic reticulum. Enhances the enzymatic activity of SPC and facilitates the interactions between different components of the translocation site.</text>
</comment>
<proteinExistence type="inferred from homology"/>
<dbReference type="GO" id="GO:0045047">
    <property type="term" value="P:protein targeting to ER"/>
    <property type="evidence" value="ECO:0007669"/>
    <property type="project" value="TreeGrafter"/>
</dbReference>
<dbReference type="GO" id="GO:0008233">
    <property type="term" value="F:peptidase activity"/>
    <property type="evidence" value="ECO:0007669"/>
    <property type="project" value="UniProtKB-UniRule"/>
</dbReference>